<dbReference type="CDD" id="cd02947">
    <property type="entry name" value="TRX_family"/>
    <property type="match status" value="1"/>
</dbReference>
<gene>
    <name evidence="5" type="ORF">KP509_05G060900</name>
</gene>
<protein>
    <recommendedName>
        <fullName evidence="4">Thioredoxin domain-containing protein</fullName>
    </recommendedName>
</protein>
<keyword evidence="6" id="KW-1185">Reference proteome</keyword>
<dbReference type="PANTHER" id="PTHR46115">
    <property type="entry name" value="THIOREDOXIN-LIKE PROTEIN 1"/>
    <property type="match status" value="1"/>
</dbReference>
<comment type="caution">
    <text evidence="5">The sequence shown here is derived from an EMBL/GenBank/DDBJ whole genome shotgun (WGS) entry which is preliminary data.</text>
</comment>
<keyword evidence="1" id="KW-0813">Transport</keyword>
<proteinExistence type="predicted"/>
<name>A0A8T2UUW9_CERRI</name>
<accession>A0A8T2UUW9</accession>
<dbReference type="Proteomes" id="UP000825935">
    <property type="component" value="Chromosome 5"/>
</dbReference>
<evidence type="ECO:0000259" key="4">
    <source>
        <dbReference type="PROSITE" id="PS51352"/>
    </source>
</evidence>
<dbReference type="EMBL" id="CM035410">
    <property type="protein sequence ID" value="KAH7437216.1"/>
    <property type="molecule type" value="Genomic_DNA"/>
</dbReference>
<keyword evidence="3" id="KW-0676">Redox-active center</keyword>
<keyword evidence="2" id="KW-1015">Disulfide bond</keyword>
<reference evidence="5" key="1">
    <citation type="submission" date="2021-08" db="EMBL/GenBank/DDBJ databases">
        <title>WGS assembly of Ceratopteris richardii.</title>
        <authorList>
            <person name="Marchant D.B."/>
            <person name="Chen G."/>
            <person name="Jenkins J."/>
            <person name="Shu S."/>
            <person name="Leebens-Mack J."/>
            <person name="Grimwood J."/>
            <person name="Schmutz J."/>
            <person name="Soltis P."/>
            <person name="Soltis D."/>
            <person name="Chen Z.-H."/>
        </authorList>
    </citation>
    <scope>NUCLEOTIDE SEQUENCE</scope>
    <source>
        <strain evidence="5">Whitten #5841</strain>
        <tissue evidence="5">Leaf</tissue>
    </source>
</reference>
<dbReference type="OMA" id="HIHYVTD"/>
<feature type="domain" description="Thioredoxin" evidence="4">
    <location>
        <begin position="1"/>
        <end position="113"/>
    </location>
</feature>
<evidence type="ECO:0000256" key="1">
    <source>
        <dbReference type="ARBA" id="ARBA00022982"/>
    </source>
</evidence>
<dbReference type="PRINTS" id="PR00421">
    <property type="entry name" value="THIOREDOXIN"/>
</dbReference>
<sequence length="118" mass="13695">MADHGLVIMCRNSEVWHSKLEDATIEQRLVVVAFKANWCGPCKMMAPIFFELSKKFPQIIFLKIDVDEMQDITAQWNVQAMPTFIIIKDSKELERVVGANKEELEKRLKFHLENSVKS</sequence>
<dbReference type="SUPFAM" id="SSF52833">
    <property type="entry name" value="Thioredoxin-like"/>
    <property type="match status" value="1"/>
</dbReference>
<dbReference type="Pfam" id="PF00085">
    <property type="entry name" value="Thioredoxin"/>
    <property type="match status" value="1"/>
</dbReference>
<dbReference type="FunFam" id="3.40.30.10:FF:000245">
    <property type="entry name" value="Thioredoxin"/>
    <property type="match status" value="1"/>
</dbReference>
<dbReference type="InterPro" id="IPR036249">
    <property type="entry name" value="Thioredoxin-like_sf"/>
</dbReference>
<organism evidence="5 6">
    <name type="scientific">Ceratopteris richardii</name>
    <name type="common">Triangle waterfern</name>
    <dbReference type="NCBI Taxonomy" id="49495"/>
    <lineage>
        <taxon>Eukaryota</taxon>
        <taxon>Viridiplantae</taxon>
        <taxon>Streptophyta</taxon>
        <taxon>Embryophyta</taxon>
        <taxon>Tracheophyta</taxon>
        <taxon>Polypodiopsida</taxon>
        <taxon>Polypodiidae</taxon>
        <taxon>Polypodiales</taxon>
        <taxon>Pteridineae</taxon>
        <taxon>Pteridaceae</taxon>
        <taxon>Parkerioideae</taxon>
        <taxon>Ceratopteris</taxon>
    </lineage>
</organism>
<dbReference type="EMBL" id="CM035410">
    <property type="protein sequence ID" value="KAH7437214.1"/>
    <property type="molecule type" value="Genomic_DNA"/>
</dbReference>
<evidence type="ECO:0000313" key="5">
    <source>
        <dbReference type="EMBL" id="KAH7437214.1"/>
    </source>
</evidence>
<dbReference type="InterPro" id="IPR013766">
    <property type="entry name" value="Thioredoxin_domain"/>
</dbReference>
<dbReference type="PROSITE" id="PS51352">
    <property type="entry name" value="THIOREDOXIN_2"/>
    <property type="match status" value="1"/>
</dbReference>
<dbReference type="AlphaFoldDB" id="A0A8T2UUW9"/>
<evidence type="ECO:0000313" key="6">
    <source>
        <dbReference type="Proteomes" id="UP000825935"/>
    </source>
</evidence>
<evidence type="ECO:0000256" key="3">
    <source>
        <dbReference type="ARBA" id="ARBA00023284"/>
    </source>
</evidence>
<keyword evidence="1" id="KW-0249">Electron transport</keyword>
<dbReference type="OrthoDB" id="10263751at2759"/>
<dbReference type="Gene3D" id="3.40.30.10">
    <property type="entry name" value="Glutaredoxin"/>
    <property type="match status" value="1"/>
</dbReference>
<evidence type="ECO:0000256" key="2">
    <source>
        <dbReference type="ARBA" id="ARBA00023157"/>
    </source>
</evidence>